<dbReference type="InterPro" id="IPR036396">
    <property type="entry name" value="Cyt_P450_sf"/>
</dbReference>
<gene>
    <name evidence="13" type="ORF">QN277_027767</name>
</gene>
<dbReference type="PANTHER" id="PTHR24286">
    <property type="entry name" value="CYTOCHROME P450 26"/>
    <property type="match status" value="1"/>
</dbReference>
<dbReference type="GO" id="GO:0016125">
    <property type="term" value="P:sterol metabolic process"/>
    <property type="evidence" value="ECO:0007669"/>
    <property type="project" value="TreeGrafter"/>
</dbReference>
<dbReference type="CDD" id="cd11043">
    <property type="entry name" value="CYP90-like"/>
    <property type="match status" value="1"/>
</dbReference>
<dbReference type="GO" id="GO:0016132">
    <property type="term" value="P:brassinosteroid biosynthetic process"/>
    <property type="evidence" value="ECO:0007669"/>
    <property type="project" value="TreeGrafter"/>
</dbReference>
<keyword evidence="4 10" id="KW-0479">Metal-binding</keyword>
<dbReference type="GO" id="GO:0010268">
    <property type="term" value="P:brassinosteroid homeostasis"/>
    <property type="evidence" value="ECO:0007669"/>
    <property type="project" value="TreeGrafter"/>
</dbReference>
<dbReference type="InterPro" id="IPR002401">
    <property type="entry name" value="Cyt_P450_E_grp-I"/>
</dbReference>
<dbReference type="PANTHER" id="PTHR24286:SF194">
    <property type="entry name" value="STEROID (22S)-HYDROXYLASE"/>
    <property type="match status" value="1"/>
</dbReference>
<reference evidence="13" key="1">
    <citation type="submission" date="2023-10" db="EMBL/GenBank/DDBJ databases">
        <title>Chromosome-level genome of the transformable northern wattle, Acacia crassicarpa.</title>
        <authorList>
            <person name="Massaro I."/>
            <person name="Sinha N.R."/>
            <person name="Poethig S."/>
            <person name="Leichty A.R."/>
        </authorList>
    </citation>
    <scope>NUCLEOTIDE SEQUENCE</scope>
    <source>
        <strain evidence="13">Acra3RX</strain>
        <tissue evidence="13">Leaf</tissue>
    </source>
</reference>
<comment type="caution">
    <text evidence="13">The sequence shown here is derived from an EMBL/GenBank/DDBJ whole genome shotgun (WGS) entry which is preliminary data.</text>
</comment>
<keyword evidence="9 12" id="KW-0472">Membrane</keyword>
<keyword evidence="6 12" id="KW-1133">Transmembrane helix</keyword>
<dbReference type="PRINTS" id="PR00463">
    <property type="entry name" value="EP450I"/>
</dbReference>
<dbReference type="PROSITE" id="PS00086">
    <property type="entry name" value="CYTOCHROME_P450"/>
    <property type="match status" value="1"/>
</dbReference>
<feature type="transmembrane region" description="Helical" evidence="12">
    <location>
        <begin position="6"/>
        <end position="26"/>
    </location>
</feature>
<dbReference type="GO" id="GO:0004497">
    <property type="term" value="F:monooxygenase activity"/>
    <property type="evidence" value="ECO:0007669"/>
    <property type="project" value="UniProtKB-KW"/>
</dbReference>
<dbReference type="GO" id="GO:0016705">
    <property type="term" value="F:oxidoreductase activity, acting on paired donors, with incorporation or reduction of molecular oxygen"/>
    <property type="evidence" value="ECO:0007669"/>
    <property type="project" value="InterPro"/>
</dbReference>
<keyword evidence="11" id="KW-0503">Monooxygenase</keyword>
<dbReference type="GO" id="GO:0020037">
    <property type="term" value="F:heme binding"/>
    <property type="evidence" value="ECO:0007669"/>
    <property type="project" value="InterPro"/>
</dbReference>
<keyword evidence="5" id="KW-0443">Lipid metabolism</keyword>
<feature type="binding site" description="axial binding residue" evidence="10">
    <location>
        <position position="433"/>
    </location>
    <ligand>
        <name>heme</name>
        <dbReference type="ChEBI" id="CHEBI:30413"/>
    </ligand>
    <ligandPart>
        <name>Fe</name>
        <dbReference type="ChEBI" id="CHEBI:18248"/>
    </ligandPart>
</feature>
<evidence type="ECO:0000256" key="4">
    <source>
        <dbReference type="ARBA" id="ARBA00022723"/>
    </source>
</evidence>
<dbReference type="GO" id="GO:0005506">
    <property type="term" value="F:iron ion binding"/>
    <property type="evidence" value="ECO:0007669"/>
    <property type="project" value="InterPro"/>
</dbReference>
<dbReference type="AlphaFoldDB" id="A0AAE1J1Q9"/>
<evidence type="ECO:0000256" key="8">
    <source>
        <dbReference type="ARBA" id="ARBA00023004"/>
    </source>
</evidence>
<evidence type="ECO:0000313" key="14">
    <source>
        <dbReference type="Proteomes" id="UP001293593"/>
    </source>
</evidence>
<evidence type="ECO:0000256" key="9">
    <source>
        <dbReference type="ARBA" id="ARBA00023136"/>
    </source>
</evidence>
<dbReference type="InterPro" id="IPR017972">
    <property type="entry name" value="Cyt_P450_CS"/>
</dbReference>
<accession>A0AAE1J1Q9</accession>
<evidence type="ECO:0008006" key="15">
    <source>
        <dbReference type="Google" id="ProtNLM"/>
    </source>
</evidence>
<comment type="similarity">
    <text evidence="2 11">Belongs to the cytochrome P450 family.</text>
</comment>
<keyword evidence="5" id="KW-0752">Steroid biosynthesis</keyword>
<comment type="subcellular location">
    <subcellularLocation>
        <location evidence="1">Membrane</location>
        <topology evidence="1">Single-pass membrane protein</topology>
    </subcellularLocation>
</comment>
<evidence type="ECO:0000256" key="6">
    <source>
        <dbReference type="ARBA" id="ARBA00022989"/>
    </source>
</evidence>
<evidence type="ECO:0000256" key="3">
    <source>
        <dbReference type="ARBA" id="ARBA00022692"/>
    </source>
</evidence>
<dbReference type="InterPro" id="IPR001128">
    <property type="entry name" value="Cyt_P450"/>
</dbReference>
<dbReference type="EMBL" id="JAWXYG010000009">
    <property type="protein sequence ID" value="KAK4262182.1"/>
    <property type="molecule type" value="Genomic_DNA"/>
</dbReference>
<evidence type="ECO:0000313" key="13">
    <source>
        <dbReference type="EMBL" id="KAK4262182.1"/>
    </source>
</evidence>
<evidence type="ECO:0000256" key="1">
    <source>
        <dbReference type="ARBA" id="ARBA00004167"/>
    </source>
</evidence>
<evidence type="ECO:0000256" key="10">
    <source>
        <dbReference type="PIRSR" id="PIRSR602401-1"/>
    </source>
</evidence>
<keyword evidence="8 10" id="KW-0408">Iron</keyword>
<keyword evidence="5" id="KW-0444">Lipid biosynthesis</keyword>
<keyword evidence="3 12" id="KW-0812">Transmembrane</keyword>
<sequence length="486" mass="55605">MQSDSYLNLWLLSLILALPAIILLLFKRKQQPKLNLPSGHMGWPLIGENLEYLRPHRATTKGKFMEQHIARYGKIFKSSLFGLPSIVSADAEFNKFILNNEGKLFECSYPKSIGGVLGKWSMLVVVGDMHRDMRAIALNFMSSAMLKTAMLKDVEKYALLVLNSWKQNHKFPAQEEARTFAFNLMAKNILSLEPDHPEAEALKKAYAHFMKGLVALPLNFPGTAYRKALQSRFTIRELIEKKVEQRIGQNIKEGDEGWDDDLLGWVLRNSNLTSEQMLDFILGMLFAGHETSSVAISLALHFLPGCPQAVQQLREEHREIARTKREAGEVELTWDDYRRMEFTHCVVNETLRLGNVVRFLHRKVIKDNVRYKGYDLPRGWQVLPVIAAVHLDPSHFDHPHLFNPWRWQNNGNHGGSTGTSHNFMPFGGGMRYCPGSELAKLETAIFFHHLVLNYQWDLAEEDQALVYPFVEFPKGLPITVQRLSLV</sequence>
<proteinExistence type="inferred from homology"/>
<evidence type="ECO:0000256" key="11">
    <source>
        <dbReference type="RuleBase" id="RU000461"/>
    </source>
</evidence>
<dbReference type="GO" id="GO:0016020">
    <property type="term" value="C:membrane"/>
    <property type="evidence" value="ECO:0007669"/>
    <property type="project" value="UniProtKB-SubCell"/>
</dbReference>
<evidence type="ECO:0000256" key="2">
    <source>
        <dbReference type="ARBA" id="ARBA00010617"/>
    </source>
</evidence>
<evidence type="ECO:0000256" key="7">
    <source>
        <dbReference type="ARBA" id="ARBA00023002"/>
    </source>
</evidence>
<dbReference type="Gene3D" id="1.10.630.10">
    <property type="entry name" value="Cytochrome P450"/>
    <property type="match status" value="1"/>
</dbReference>
<dbReference type="Proteomes" id="UP001293593">
    <property type="component" value="Unassembled WGS sequence"/>
</dbReference>
<dbReference type="Pfam" id="PF00067">
    <property type="entry name" value="p450"/>
    <property type="match status" value="1"/>
</dbReference>
<name>A0AAE1J1Q9_9FABA</name>
<dbReference type="PRINTS" id="PR00385">
    <property type="entry name" value="P450"/>
</dbReference>
<comment type="cofactor">
    <cofactor evidence="10">
        <name>heme</name>
        <dbReference type="ChEBI" id="CHEBI:30413"/>
    </cofactor>
</comment>
<keyword evidence="14" id="KW-1185">Reference proteome</keyword>
<dbReference type="SUPFAM" id="SSF48264">
    <property type="entry name" value="Cytochrome P450"/>
    <property type="match status" value="1"/>
</dbReference>
<keyword evidence="7 11" id="KW-0560">Oxidoreductase</keyword>
<organism evidence="13 14">
    <name type="scientific">Acacia crassicarpa</name>
    <name type="common">northern wattle</name>
    <dbReference type="NCBI Taxonomy" id="499986"/>
    <lineage>
        <taxon>Eukaryota</taxon>
        <taxon>Viridiplantae</taxon>
        <taxon>Streptophyta</taxon>
        <taxon>Embryophyta</taxon>
        <taxon>Tracheophyta</taxon>
        <taxon>Spermatophyta</taxon>
        <taxon>Magnoliopsida</taxon>
        <taxon>eudicotyledons</taxon>
        <taxon>Gunneridae</taxon>
        <taxon>Pentapetalae</taxon>
        <taxon>rosids</taxon>
        <taxon>fabids</taxon>
        <taxon>Fabales</taxon>
        <taxon>Fabaceae</taxon>
        <taxon>Caesalpinioideae</taxon>
        <taxon>mimosoid clade</taxon>
        <taxon>Acacieae</taxon>
        <taxon>Acacia</taxon>
    </lineage>
</organism>
<evidence type="ECO:0000256" key="12">
    <source>
        <dbReference type="SAM" id="Phobius"/>
    </source>
</evidence>
<protein>
    <recommendedName>
        <fullName evidence="15">Cytochrome P450</fullName>
    </recommendedName>
</protein>
<keyword evidence="10 11" id="KW-0349">Heme</keyword>
<evidence type="ECO:0000256" key="5">
    <source>
        <dbReference type="ARBA" id="ARBA00022955"/>
    </source>
</evidence>